<protein>
    <submittedName>
        <fullName evidence="1">Uncharacterized protein</fullName>
    </submittedName>
</protein>
<dbReference type="OrthoDB" id="3717721at2"/>
<reference evidence="1 2" key="1">
    <citation type="submission" date="2019-08" db="EMBL/GenBank/DDBJ databases">
        <authorList>
            <person name="Lei W."/>
        </authorList>
    </citation>
    <scope>NUCLEOTIDE SEQUENCE [LARGE SCALE GENOMIC DNA]</scope>
    <source>
        <strain evidence="1 2">CCUG 58627</strain>
    </source>
</reference>
<keyword evidence="2" id="KW-1185">Reference proteome</keyword>
<proteinExistence type="predicted"/>
<comment type="caution">
    <text evidence="1">The sequence shown here is derived from an EMBL/GenBank/DDBJ whole genome shotgun (WGS) entry which is preliminary data.</text>
</comment>
<accession>A0A5C5UAL7</accession>
<gene>
    <name evidence="1" type="ORF">FRX94_10230</name>
</gene>
<dbReference type="RefSeq" id="WP_146325234.1">
    <property type="nucleotide sequence ID" value="NZ_BAABLR010000016.1"/>
</dbReference>
<dbReference type="EMBL" id="VOHM01000024">
    <property type="protein sequence ID" value="TWT22938.1"/>
    <property type="molecule type" value="Genomic_DNA"/>
</dbReference>
<evidence type="ECO:0000313" key="1">
    <source>
        <dbReference type="EMBL" id="TWT22938.1"/>
    </source>
</evidence>
<sequence length="412" mass="44925">MVFASPTFAAAQATGGGVVPESAQGYSIDSAEFARLYGPGVFTHTALSNTVAGVVDGTTRVVSNRFRALEDGVLEAVRLYWPDGRGYAKGTGGKLKISVLPDDGSTGHFPNMLAEPLAVTYYEPHLNDGVKTGAGPLVPKLQFESREQQLVAGELYHILVENVDANPAENFSSVDHSITNRENGRPARWLDTTDWGSVIGYRKTGLDYTWKDVSAEGSGDNLFSPIMELTFAGGRVQGVFDMESGSVVPERMYTVTADTPVRERFTPTSDKTVSGLSVATAAHRPGTLAWSLKHDEEVLVEGKIEQPEADFETHDTPKNKIGSYTWYDVELPQHVHLAAGENYDLELRAEGTSEWKIGDHSNGSLYDVAWPAAFTESQAQHLQDGQWINTNHWDHAKPGRGTNWPVVLHLAP</sequence>
<organism evidence="1 2">
    <name type="scientific">Corynebacterium canis</name>
    <dbReference type="NCBI Taxonomy" id="679663"/>
    <lineage>
        <taxon>Bacteria</taxon>
        <taxon>Bacillati</taxon>
        <taxon>Actinomycetota</taxon>
        <taxon>Actinomycetes</taxon>
        <taxon>Mycobacteriales</taxon>
        <taxon>Corynebacteriaceae</taxon>
        <taxon>Corynebacterium</taxon>
    </lineage>
</organism>
<evidence type="ECO:0000313" key="2">
    <source>
        <dbReference type="Proteomes" id="UP000320791"/>
    </source>
</evidence>
<dbReference type="Proteomes" id="UP000320791">
    <property type="component" value="Unassembled WGS sequence"/>
</dbReference>
<name>A0A5C5UAL7_9CORY</name>
<dbReference type="AlphaFoldDB" id="A0A5C5UAL7"/>